<comment type="caution">
    <text evidence="7">The sequence shown here is derived from an EMBL/GenBank/DDBJ whole genome shotgun (WGS) entry which is preliminary data.</text>
</comment>
<protein>
    <recommendedName>
        <fullName evidence="5">Peptidyl-prolyl cis-trans isomerase</fullName>
        <ecNumber evidence="5">5.2.1.8</ecNumber>
    </recommendedName>
</protein>
<keyword evidence="2 4" id="KW-0697">Rotamase</keyword>
<comment type="catalytic activity">
    <reaction evidence="1 4 5">
        <text>[protein]-peptidylproline (omega=180) = [protein]-peptidylproline (omega=0)</text>
        <dbReference type="Rhea" id="RHEA:16237"/>
        <dbReference type="Rhea" id="RHEA-COMP:10747"/>
        <dbReference type="Rhea" id="RHEA-COMP:10748"/>
        <dbReference type="ChEBI" id="CHEBI:83833"/>
        <dbReference type="ChEBI" id="CHEBI:83834"/>
        <dbReference type="EC" id="5.2.1.8"/>
    </reaction>
</comment>
<dbReference type="RefSeq" id="WP_133576257.1">
    <property type="nucleotide sequence ID" value="NZ_SNYC01000004.1"/>
</dbReference>
<proteinExistence type="inferred from homology"/>
<evidence type="ECO:0000256" key="5">
    <source>
        <dbReference type="RuleBase" id="RU003915"/>
    </source>
</evidence>
<name>A0A4R6T085_9SPHI</name>
<dbReference type="SUPFAM" id="SSF54534">
    <property type="entry name" value="FKBP-like"/>
    <property type="match status" value="2"/>
</dbReference>
<dbReference type="InterPro" id="IPR046357">
    <property type="entry name" value="PPIase_dom_sf"/>
</dbReference>
<evidence type="ECO:0000256" key="4">
    <source>
        <dbReference type="PROSITE-ProRule" id="PRU00277"/>
    </source>
</evidence>
<accession>A0A4R6T085</accession>
<dbReference type="PANTHER" id="PTHR10516:SF443">
    <property type="entry name" value="FK506-BINDING PROTEIN 59-RELATED"/>
    <property type="match status" value="1"/>
</dbReference>
<dbReference type="OrthoDB" id="669809at2"/>
<dbReference type="InterPro" id="IPR050689">
    <property type="entry name" value="FKBP-type_PPIase"/>
</dbReference>
<evidence type="ECO:0000256" key="2">
    <source>
        <dbReference type="ARBA" id="ARBA00023110"/>
    </source>
</evidence>
<dbReference type="InterPro" id="IPR001179">
    <property type="entry name" value="PPIase_FKBP_dom"/>
</dbReference>
<dbReference type="Gene3D" id="3.10.50.40">
    <property type="match status" value="2"/>
</dbReference>
<evidence type="ECO:0000259" key="6">
    <source>
        <dbReference type="PROSITE" id="PS50059"/>
    </source>
</evidence>
<comment type="similarity">
    <text evidence="5">Belongs to the FKBP-type PPIase family.</text>
</comment>
<organism evidence="7 8">
    <name type="scientific">Pedobacter metabolipauper</name>
    <dbReference type="NCBI Taxonomy" id="425513"/>
    <lineage>
        <taxon>Bacteria</taxon>
        <taxon>Pseudomonadati</taxon>
        <taxon>Bacteroidota</taxon>
        <taxon>Sphingobacteriia</taxon>
        <taxon>Sphingobacteriales</taxon>
        <taxon>Sphingobacteriaceae</taxon>
        <taxon>Pedobacter</taxon>
    </lineage>
</organism>
<evidence type="ECO:0000256" key="3">
    <source>
        <dbReference type="ARBA" id="ARBA00023235"/>
    </source>
</evidence>
<feature type="domain" description="PPIase FKBP-type" evidence="6">
    <location>
        <begin position="72"/>
        <end position="168"/>
    </location>
</feature>
<dbReference type="AlphaFoldDB" id="A0A4R6T085"/>
<dbReference type="Proteomes" id="UP000295620">
    <property type="component" value="Unassembled WGS sequence"/>
</dbReference>
<dbReference type="PANTHER" id="PTHR10516">
    <property type="entry name" value="PEPTIDYL-PROLYL CIS-TRANS ISOMERASE"/>
    <property type="match status" value="1"/>
</dbReference>
<evidence type="ECO:0000256" key="1">
    <source>
        <dbReference type="ARBA" id="ARBA00000971"/>
    </source>
</evidence>
<keyword evidence="3 4" id="KW-0413">Isomerase</keyword>
<evidence type="ECO:0000313" key="7">
    <source>
        <dbReference type="EMBL" id="TDQ10235.1"/>
    </source>
</evidence>
<dbReference type="GO" id="GO:0003755">
    <property type="term" value="F:peptidyl-prolyl cis-trans isomerase activity"/>
    <property type="evidence" value="ECO:0007669"/>
    <property type="project" value="UniProtKB-UniRule"/>
</dbReference>
<evidence type="ECO:0000313" key="8">
    <source>
        <dbReference type="Proteomes" id="UP000295620"/>
    </source>
</evidence>
<sequence length="301" mass="32528">MLKKLSSYTFVLLGLAVLLNSCKKEYESIENIDDQKIQQYLSNNNVANAIQDPEKTGFYYQVTTPGTGTLYTNTDSVRYSITVSSLLNGTEYYSTPSYLNLGTRVGYTTSFNGKAIPAILTTIKALKPGGVATIILPSYLAFGKNGLEAINVPSNEIIALKVTTYAEKQAVLDDQHITAFLTTSGLVATKDPSGVYYQILEAGTGTEPITSQSELTLNYSGRTLDGVEFQSSLDEAQYVLPQLIEGWGILKNFKKGAKVRIVVPSVLAYGHAGRVDTSTGAVLITGNASLDFTIDILDVEN</sequence>
<dbReference type="EMBL" id="SNYC01000004">
    <property type="protein sequence ID" value="TDQ10235.1"/>
    <property type="molecule type" value="Genomic_DNA"/>
</dbReference>
<dbReference type="PROSITE" id="PS50059">
    <property type="entry name" value="FKBP_PPIASE"/>
    <property type="match status" value="2"/>
</dbReference>
<reference evidence="7 8" key="1">
    <citation type="submission" date="2019-03" db="EMBL/GenBank/DDBJ databases">
        <title>Genomic Encyclopedia of Archaeal and Bacterial Type Strains, Phase II (KMG-II): from individual species to whole genera.</title>
        <authorList>
            <person name="Goeker M."/>
        </authorList>
    </citation>
    <scope>NUCLEOTIDE SEQUENCE [LARGE SCALE GENOMIC DNA]</scope>
    <source>
        <strain evidence="7 8">DSM 19035</strain>
    </source>
</reference>
<gene>
    <name evidence="7" type="ORF">ATK78_2400</name>
</gene>
<feature type="domain" description="PPIase FKBP-type" evidence="6">
    <location>
        <begin position="212"/>
        <end position="300"/>
    </location>
</feature>
<dbReference type="EC" id="5.2.1.8" evidence="5"/>
<keyword evidence="8" id="KW-1185">Reference proteome</keyword>
<dbReference type="Pfam" id="PF00254">
    <property type="entry name" value="FKBP_C"/>
    <property type="match status" value="1"/>
</dbReference>